<accession>B3T1C8</accession>
<name>B3T1C8_9ZZZZ</name>
<evidence type="ECO:0000313" key="2">
    <source>
        <dbReference type="EMBL" id="ABZ06387.1"/>
    </source>
</evidence>
<protein>
    <submittedName>
        <fullName evidence="2">Uncharacterized protein</fullName>
    </submittedName>
</protein>
<gene>
    <name evidence="2" type="ORF">ALOHA_HF4000009G21ctg1g23</name>
</gene>
<evidence type="ECO:0000256" key="1">
    <source>
        <dbReference type="SAM" id="MobiDB-lite"/>
    </source>
</evidence>
<reference evidence="2" key="1">
    <citation type="journal article" date="2008" name="ISME J.">
        <title>Genomic patterns of recombination, clonal divergence and environment in marine microbial populations.</title>
        <authorList>
            <person name="Konstantinidis K.T."/>
            <person name="Delong E.F."/>
        </authorList>
    </citation>
    <scope>NUCLEOTIDE SEQUENCE</scope>
</reference>
<feature type="compositionally biased region" description="Basic and acidic residues" evidence="1">
    <location>
        <begin position="74"/>
        <end position="86"/>
    </location>
</feature>
<organism evidence="2">
    <name type="scientific">uncultured marine microorganism HF4000_009G21</name>
    <dbReference type="NCBI Taxonomy" id="455515"/>
    <lineage>
        <taxon>unclassified sequences</taxon>
        <taxon>environmental samples</taxon>
    </lineage>
</organism>
<sequence>MHPRRPGARGDNAPLTSGPFKKETLSCYQKGPPRQAKFQRITSFPRFIRWAMAAHGKDQEMARKLNGKVSDAADLAREPKIKDSDGGSRAPLTIASS</sequence>
<proteinExistence type="predicted"/>
<dbReference type="AlphaFoldDB" id="B3T1C8"/>
<feature type="region of interest" description="Disordered" evidence="1">
    <location>
        <begin position="70"/>
        <end position="97"/>
    </location>
</feature>
<feature type="region of interest" description="Disordered" evidence="1">
    <location>
        <begin position="1"/>
        <end position="24"/>
    </location>
</feature>
<dbReference type="EMBL" id="EU016574">
    <property type="protein sequence ID" value="ABZ06387.1"/>
    <property type="molecule type" value="Genomic_DNA"/>
</dbReference>